<dbReference type="InterPro" id="IPR017441">
    <property type="entry name" value="Protein_kinase_ATP_BS"/>
</dbReference>
<dbReference type="AlphaFoldDB" id="A0A9Q0R2T4"/>
<keyword evidence="7" id="KW-0418">Kinase</keyword>
<evidence type="ECO:0000256" key="5">
    <source>
        <dbReference type="ARBA" id="ARBA00022729"/>
    </source>
</evidence>
<dbReference type="CDD" id="cd14066">
    <property type="entry name" value="STKc_IRAK"/>
    <property type="match status" value="1"/>
</dbReference>
<comment type="caution">
    <text evidence="16">The sequence shown here is derived from an EMBL/GenBank/DDBJ whole genome shotgun (WGS) entry which is preliminary data.</text>
</comment>
<evidence type="ECO:0000256" key="14">
    <source>
        <dbReference type="SAM" id="SignalP"/>
    </source>
</evidence>
<keyword evidence="4 13" id="KW-0812">Transmembrane</keyword>
<dbReference type="PROSITE" id="PS00107">
    <property type="entry name" value="PROTEIN_KINASE_ATP"/>
    <property type="match status" value="1"/>
</dbReference>
<dbReference type="Pfam" id="PF07714">
    <property type="entry name" value="PK_Tyr_Ser-Thr"/>
    <property type="match status" value="1"/>
</dbReference>
<dbReference type="GO" id="GO:0016020">
    <property type="term" value="C:membrane"/>
    <property type="evidence" value="ECO:0007669"/>
    <property type="project" value="UniProtKB-SubCell"/>
</dbReference>
<evidence type="ECO:0000256" key="3">
    <source>
        <dbReference type="ARBA" id="ARBA00022679"/>
    </source>
</evidence>
<evidence type="ECO:0000259" key="15">
    <source>
        <dbReference type="PROSITE" id="PS50011"/>
    </source>
</evidence>
<comment type="subcellular location">
    <subcellularLocation>
        <location evidence="1">Membrane</location>
        <topology evidence="1">Single-pass membrane protein</topology>
    </subcellularLocation>
</comment>
<dbReference type="PANTHER" id="PTHR45631">
    <property type="entry name" value="OS07G0107800 PROTEIN-RELATED"/>
    <property type="match status" value="1"/>
</dbReference>
<dbReference type="GO" id="GO:0004674">
    <property type="term" value="F:protein serine/threonine kinase activity"/>
    <property type="evidence" value="ECO:0007669"/>
    <property type="project" value="UniProtKB-KW"/>
</dbReference>
<keyword evidence="9 13" id="KW-1133">Transmembrane helix</keyword>
<dbReference type="FunFam" id="3.30.200.20:FF:000039">
    <property type="entry name" value="receptor-like protein kinase FERONIA"/>
    <property type="match status" value="1"/>
</dbReference>
<dbReference type="Pfam" id="PF12819">
    <property type="entry name" value="Malectin_like"/>
    <property type="match status" value="1"/>
</dbReference>
<dbReference type="FunFam" id="1.10.510.10:FF:000058">
    <property type="entry name" value="Receptor-like protein kinase FERONIA"/>
    <property type="match status" value="1"/>
</dbReference>
<evidence type="ECO:0000256" key="2">
    <source>
        <dbReference type="ARBA" id="ARBA00022527"/>
    </source>
</evidence>
<feature type="signal peptide" evidence="14">
    <location>
        <begin position="1"/>
        <end position="27"/>
    </location>
</feature>
<dbReference type="SUPFAM" id="SSF56112">
    <property type="entry name" value="Protein kinase-like (PK-like)"/>
    <property type="match status" value="1"/>
</dbReference>
<dbReference type="FunFam" id="2.60.120.430:FF:000001">
    <property type="entry name" value="Receptor-like protein kinase FERONIA"/>
    <property type="match status" value="1"/>
</dbReference>
<evidence type="ECO:0000256" key="10">
    <source>
        <dbReference type="ARBA" id="ARBA00023136"/>
    </source>
</evidence>
<dbReference type="InterPro" id="IPR000719">
    <property type="entry name" value="Prot_kinase_dom"/>
</dbReference>
<evidence type="ECO:0000256" key="4">
    <source>
        <dbReference type="ARBA" id="ARBA00022692"/>
    </source>
</evidence>
<evidence type="ECO:0000313" key="16">
    <source>
        <dbReference type="EMBL" id="KAJ4981283.1"/>
    </source>
</evidence>
<organism evidence="16 17">
    <name type="scientific">Protea cynaroides</name>
    <dbReference type="NCBI Taxonomy" id="273540"/>
    <lineage>
        <taxon>Eukaryota</taxon>
        <taxon>Viridiplantae</taxon>
        <taxon>Streptophyta</taxon>
        <taxon>Embryophyta</taxon>
        <taxon>Tracheophyta</taxon>
        <taxon>Spermatophyta</taxon>
        <taxon>Magnoliopsida</taxon>
        <taxon>Proteales</taxon>
        <taxon>Proteaceae</taxon>
        <taxon>Protea</taxon>
    </lineage>
</organism>
<dbReference type="InterPro" id="IPR008271">
    <property type="entry name" value="Ser/Thr_kinase_AS"/>
</dbReference>
<dbReference type="PROSITE" id="PS50011">
    <property type="entry name" value="PROTEIN_KINASE_DOM"/>
    <property type="match status" value="1"/>
</dbReference>
<evidence type="ECO:0000256" key="6">
    <source>
        <dbReference type="ARBA" id="ARBA00022741"/>
    </source>
</evidence>
<dbReference type="Gene3D" id="3.30.200.20">
    <property type="entry name" value="Phosphorylase Kinase, domain 1"/>
    <property type="match status" value="1"/>
</dbReference>
<dbReference type="InterPro" id="IPR011009">
    <property type="entry name" value="Kinase-like_dom_sf"/>
</dbReference>
<evidence type="ECO:0000256" key="9">
    <source>
        <dbReference type="ARBA" id="ARBA00022989"/>
    </source>
</evidence>
<evidence type="ECO:0000256" key="1">
    <source>
        <dbReference type="ARBA" id="ARBA00004167"/>
    </source>
</evidence>
<dbReference type="Proteomes" id="UP001141806">
    <property type="component" value="Unassembled WGS sequence"/>
</dbReference>
<evidence type="ECO:0000313" key="17">
    <source>
        <dbReference type="Proteomes" id="UP001141806"/>
    </source>
</evidence>
<keyword evidence="17" id="KW-1185">Reference proteome</keyword>
<protein>
    <recommendedName>
        <fullName evidence="15">Protein kinase domain-containing protein</fullName>
    </recommendedName>
</protein>
<keyword evidence="6 12" id="KW-0547">Nucleotide-binding</keyword>
<dbReference type="GO" id="GO:0005524">
    <property type="term" value="F:ATP binding"/>
    <property type="evidence" value="ECO:0007669"/>
    <property type="project" value="UniProtKB-UniRule"/>
</dbReference>
<feature type="domain" description="Protein kinase" evidence="15">
    <location>
        <begin position="503"/>
        <end position="776"/>
    </location>
</feature>
<dbReference type="FunFam" id="2.60.120.430:FF:000005">
    <property type="entry name" value="Putative receptor-like protein kinase"/>
    <property type="match status" value="1"/>
</dbReference>
<feature type="transmembrane region" description="Helical" evidence="13">
    <location>
        <begin position="414"/>
        <end position="438"/>
    </location>
</feature>
<dbReference type="Gene3D" id="1.10.510.10">
    <property type="entry name" value="Transferase(Phosphotransferase) domain 1"/>
    <property type="match status" value="1"/>
</dbReference>
<evidence type="ECO:0000256" key="7">
    <source>
        <dbReference type="ARBA" id="ARBA00022777"/>
    </source>
</evidence>
<proteinExistence type="predicted"/>
<dbReference type="InterPro" id="IPR024788">
    <property type="entry name" value="Malectin-like_Carb-bd_dom"/>
</dbReference>
<evidence type="ECO:0000256" key="11">
    <source>
        <dbReference type="ARBA" id="ARBA00023180"/>
    </source>
</evidence>
<dbReference type="OrthoDB" id="4062651at2759"/>
<dbReference type="EMBL" id="JAMYWD010000001">
    <property type="protein sequence ID" value="KAJ4981283.1"/>
    <property type="molecule type" value="Genomic_DNA"/>
</dbReference>
<feature type="chain" id="PRO_5040362832" description="Protein kinase domain-containing protein" evidence="14">
    <location>
        <begin position="28"/>
        <end position="844"/>
    </location>
</feature>
<sequence length="844" mass="92735">MVELETVGWLPLILSVLVLLNLQASFAAFTPTDNYLLACGAPQNITFQSRTFTPDSVLSSLVLNGQENSVVVTSSSSVPSPIYQSARVFTSPASYKFKIQQQGRHWVRLYFYPLPDSGHNLAFATITVVADDFVLLNNFTFKSYNGSYLFKEYTINVTSDTLTLNFIPVNNSDTFVNAIEVVSIPDALIPDQAPVLFPSSPFNGLSDLSLETVFRLNMGGPLLTPENDTLGRIWENDKKYLHVNSSAVNVSVNPATIRYTMSLTPEIAPNWVYATAETMGDPDVPNVNFNVTWVFPVDPNFRYFIRLHFCDIVSKALNNLVFNAYINFDIAISSLDLSSQTGNLATTYYKDFISNSSTDTGTLIVSVGPDTTADVTDAILNGLEIMKISNDARSLDGSISVEGLLPKSSKKSKIAIIIGSALGSLVVMVLIASCYCCLIARRSKTPHQGHPWLPLPLYGNSQTMTKGSTISQKSGTASCISLASSSLGRFFMFQEIMDATNKFDESLLLGVGGFGKVYKGTLEDGTIVAVKRGNPRSEQGVAEFRTEIEMLSKLRHRHLVSLIGYCDERSEMILVYEYMANGPLRSHLYGTDLPSLSWKQRLEICIGAARGLHYLHTGAAQSIIHRDVKTTNILLDENLVAKVADFGLSKTGPALDQTHVSTAVKGSFGYLDPEYFRRQQLTEKSDVYSFGVVLMEVLCSRPALNPVLPREQVNIAEWAMSWQKKGMLDQIMDTTLVGKVNAASLKKFGETAEKCLAEQGVERPSMGDVLWNLEYALQFEETSSALTDQEDNSTNHIPDIPMTPLDPFDHSVSMMDGVNLGTDDGPEDATTSAVFSQLVNPRGR</sequence>
<gene>
    <name evidence="16" type="ORF">NE237_032120</name>
</gene>
<keyword evidence="3" id="KW-0808">Transferase</keyword>
<dbReference type="Gene3D" id="2.60.120.430">
    <property type="entry name" value="Galactose-binding lectin"/>
    <property type="match status" value="2"/>
</dbReference>
<reference evidence="16" key="1">
    <citation type="journal article" date="2023" name="Plant J.">
        <title>The genome of the king protea, Protea cynaroides.</title>
        <authorList>
            <person name="Chang J."/>
            <person name="Duong T.A."/>
            <person name="Schoeman C."/>
            <person name="Ma X."/>
            <person name="Roodt D."/>
            <person name="Barker N."/>
            <person name="Li Z."/>
            <person name="Van de Peer Y."/>
            <person name="Mizrachi E."/>
        </authorList>
    </citation>
    <scope>NUCLEOTIDE SEQUENCE</scope>
    <source>
        <tissue evidence="16">Young leaves</tissue>
    </source>
</reference>
<dbReference type="SMART" id="SM00220">
    <property type="entry name" value="S_TKc"/>
    <property type="match status" value="1"/>
</dbReference>
<keyword evidence="8 12" id="KW-0067">ATP-binding</keyword>
<keyword evidence="10 13" id="KW-0472">Membrane</keyword>
<keyword evidence="2" id="KW-0723">Serine/threonine-protein kinase</keyword>
<evidence type="ECO:0000256" key="12">
    <source>
        <dbReference type="PROSITE-ProRule" id="PRU10141"/>
    </source>
</evidence>
<feature type="binding site" evidence="12">
    <location>
        <position position="531"/>
    </location>
    <ligand>
        <name>ATP</name>
        <dbReference type="ChEBI" id="CHEBI:30616"/>
    </ligand>
</feature>
<keyword evidence="5 14" id="KW-0732">Signal</keyword>
<dbReference type="PROSITE" id="PS00108">
    <property type="entry name" value="PROTEIN_KINASE_ST"/>
    <property type="match status" value="1"/>
</dbReference>
<keyword evidence="11" id="KW-0325">Glycoprotein</keyword>
<dbReference type="InterPro" id="IPR001245">
    <property type="entry name" value="Ser-Thr/Tyr_kinase_cat_dom"/>
</dbReference>
<accession>A0A9Q0R2T4</accession>
<evidence type="ECO:0000256" key="13">
    <source>
        <dbReference type="SAM" id="Phobius"/>
    </source>
</evidence>
<evidence type="ECO:0000256" key="8">
    <source>
        <dbReference type="ARBA" id="ARBA00022840"/>
    </source>
</evidence>
<name>A0A9Q0R2T4_9MAGN</name>